<dbReference type="InterPro" id="IPR035919">
    <property type="entry name" value="EAL_sf"/>
</dbReference>
<feature type="transmembrane region" description="Helical" evidence="1">
    <location>
        <begin position="187"/>
        <end position="210"/>
    </location>
</feature>
<keyword evidence="1" id="KW-0812">Transmembrane</keyword>
<feature type="domain" description="PAC" evidence="3">
    <location>
        <begin position="336"/>
        <end position="388"/>
    </location>
</feature>
<dbReference type="Pfam" id="PF13426">
    <property type="entry name" value="PAS_9"/>
    <property type="match status" value="1"/>
</dbReference>
<dbReference type="AlphaFoldDB" id="A0A931HDB9"/>
<dbReference type="Gene3D" id="3.30.70.270">
    <property type="match status" value="1"/>
</dbReference>
<evidence type="ECO:0000259" key="2">
    <source>
        <dbReference type="PROSITE" id="PS50112"/>
    </source>
</evidence>
<dbReference type="Pfam" id="PF00563">
    <property type="entry name" value="EAL"/>
    <property type="match status" value="1"/>
</dbReference>
<feature type="transmembrane region" description="Helical" evidence="1">
    <location>
        <begin position="16"/>
        <end position="36"/>
    </location>
</feature>
<dbReference type="PROSITE" id="PS50112">
    <property type="entry name" value="PAS"/>
    <property type="match status" value="1"/>
</dbReference>
<keyword evidence="1" id="KW-1133">Transmembrane helix</keyword>
<feature type="transmembrane region" description="Helical" evidence="1">
    <location>
        <begin position="230"/>
        <end position="251"/>
    </location>
</feature>
<organism evidence="7 8">
    <name type="scientific">Novosphingobium aureum</name>
    <dbReference type="NCBI Taxonomy" id="2792964"/>
    <lineage>
        <taxon>Bacteria</taxon>
        <taxon>Pseudomonadati</taxon>
        <taxon>Pseudomonadota</taxon>
        <taxon>Alphaproteobacteria</taxon>
        <taxon>Sphingomonadales</taxon>
        <taxon>Sphingomonadaceae</taxon>
        <taxon>Novosphingobium</taxon>
    </lineage>
</organism>
<feature type="transmembrane region" description="Helical" evidence="1">
    <location>
        <begin position="160"/>
        <end position="180"/>
    </location>
</feature>
<comment type="caution">
    <text evidence="7">The sequence shown here is derived from an EMBL/GenBank/DDBJ whole genome shotgun (WGS) entry which is preliminary data.</text>
</comment>
<gene>
    <name evidence="7" type="ORF">I5E68_13715</name>
</gene>
<dbReference type="SUPFAM" id="SSF55073">
    <property type="entry name" value="Nucleotide cyclase"/>
    <property type="match status" value="1"/>
</dbReference>
<keyword evidence="1" id="KW-0472">Membrane</keyword>
<dbReference type="InterPro" id="IPR052155">
    <property type="entry name" value="Biofilm_reg_signaling"/>
</dbReference>
<dbReference type="PROSITE" id="PS50113">
    <property type="entry name" value="PAC"/>
    <property type="match status" value="1"/>
</dbReference>
<dbReference type="CDD" id="cd01949">
    <property type="entry name" value="GGDEF"/>
    <property type="match status" value="1"/>
</dbReference>
<evidence type="ECO:0000313" key="8">
    <source>
        <dbReference type="Proteomes" id="UP000617634"/>
    </source>
</evidence>
<dbReference type="SUPFAM" id="SSF141868">
    <property type="entry name" value="EAL domain-like"/>
    <property type="match status" value="1"/>
</dbReference>
<evidence type="ECO:0000259" key="3">
    <source>
        <dbReference type="PROSITE" id="PS50113"/>
    </source>
</evidence>
<dbReference type="Gene3D" id="3.30.450.20">
    <property type="entry name" value="PAS domain"/>
    <property type="match status" value="2"/>
</dbReference>
<dbReference type="CDD" id="cd01948">
    <property type="entry name" value="EAL"/>
    <property type="match status" value="1"/>
</dbReference>
<dbReference type="Proteomes" id="UP000617634">
    <property type="component" value="Unassembled WGS sequence"/>
</dbReference>
<evidence type="ECO:0000256" key="1">
    <source>
        <dbReference type="PROSITE-ProRule" id="PRU00244"/>
    </source>
</evidence>
<feature type="transmembrane region" description="Helical" evidence="1">
    <location>
        <begin position="80"/>
        <end position="104"/>
    </location>
</feature>
<dbReference type="InterPro" id="IPR043128">
    <property type="entry name" value="Rev_trsase/Diguanyl_cyclase"/>
</dbReference>
<name>A0A931HDB9_9SPHN</name>
<dbReference type="SUPFAM" id="SSF55785">
    <property type="entry name" value="PYP-like sensor domain (PAS domain)"/>
    <property type="match status" value="2"/>
</dbReference>
<dbReference type="InterPro" id="IPR005330">
    <property type="entry name" value="MHYT_dom"/>
</dbReference>
<dbReference type="InterPro" id="IPR000160">
    <property type="entry name" value="GGDEF_dom"/>
</dbReference>
<dbReference type="PROSITE" id="PS50887">
    <property type="entry name" value="GGDEF"/>
    <property type="match status" value="1"/>
</dbReference>
<dbReference type="PROSITE" id="PS50924">
    <property type="entry name" value="MHYT"/>
    <property type="match status" value="1"/>
</dbReference>
<dbReference type="Pfam" id="PF03707">
    <property type="entry name" value="MHYT"/>
    <property type="match status" value="2"/>
</dbReference>
<evidence type="ECO:0000313" key="7">
    <source>
        <dbReference type="EMBL" id="MBH0114000.1"/>
    </source>
</evidence>
<dbReference type="InterPro" id="IPR001633">
    <property type="entry name" value="EAL_dom"/>
</dbReference>
<accession>A0A931HDB9</accession>
<protein>
    <submittedName>
        <fullName evidence="7">EAL domain-containing protein</fullName>
    </submittedName>
</protein>
<dbReference type="InterPro" id="IPR029787">
    <property type="entry name" value="Nucleotide_cyclase"/>
</dbReference>
<evidence type="ECO:0000259" key="5">
    <source>
        <dbReference type="PROSITE" id="PS50887"/>
    </source>
</evidence>
<dbReference type="Pfam" id="PF12860">
    <property type="entry name" value="PAS_7"/>
    <property type="match status" value="1"/>
</dbReference>
<feature type="transmembrane region" description="Helical" evidence="1">
    <location>
        <begin position="125"/>
        <end position="148"/>
    </location>
</feature>
<dbReference type="NCBIfam" id="TIGR00229">
    <property type="entry name" value="sensory_box"/>
    <property type="match status" value="1"/>
</dbReference>
<feature type="domain" description="PAS" evidence="2">
    <location>
        <begin position="261"/>
        <end position="318"/>
    </location>
</feature>
<sequence>MLDILLCIRDAHDPKFVLLAASVCVMAALTSVLLIQKAKQVRRGPARYWLLAAGASAGFGIWATHFIAMLGYTPGMIAGYAPALTLLSLLIPIVTTSLALRAAVETSYKAAQGDNSSSPMPLNSGIAAGAIIMGLGISAMHYCGMAALTLPARMHWDAGYVIVSVIASIVPLVPALHFAMRRDRHRALLAGTGFIALAVVGLHFTGMTALSLTPERISPSGLLIAPNTMAILVSACALGVVIVAILALGMARRSEKSVRESERQFSLLQRGITDCAIYMLDASGHVSSWNIGAERLKGYRANEILGMSVASFYTPEDRADGLPAKTLATAEREGKWHGRGWRMRRDGSRFWAEITLEAVHDDKGALVGFAKITRDITQLKADQDRIAEIGRQRDAALGHMHQGLCLFDANERLVLRNARFLEMYGLDEDSLPPGTTLRELIVIALTSRLGQAPSADRIEVSCQRIHAGVRDLDHTPIHVAYSDDFAISLVSRGLPDGGWVSTFDDITHQRRSEARIAHMAMHDGLTGLPNRTRFNIWLDDAIEHAARSDQNLGIGVIDLDRFKDINDTFGHAWGDVVLTELASRISAVLGENEIASRLGGDEFGIAKLYSSESELADFLARIEACFAQPVEHDKQELDFGASIGVSAFPADGEERETLLNNADLAMYRAKAQLGDTICYYEPSMDENARARRKLANDLRQAIERDELTLLYQPQCFISDGRLSGYEALLRWRHPTSGTISPVEFIPIAEETGQILAIGEWVLREACREASNWPNSHRVAVNLSPIQLVQPELPALVTRILLETGLSPRRLELEITESAIITDKDRALHNLRQIKALGVAIAMDDFGTGYSSLDTLHSFPFDKIKIDKSFLLQSDQNEQARAIIRAVLALGQSLSIPVLAEGVETASHFDLLVNEGCQEAQGYYLGRPGEAPSVLVAHEPGSLKLAALRAANG</sequence>
<evidence type="ECO:0000259" key="4">
    <source>
        <dbReference type="PROSITE" id="PS50883"/>
    </source>
</evidence>
<dbReference type="SMART" id="SM00052">
    <property type="entry name" value="EAL"/>
    <property type="match status" value="1"/>
</dbReference>
<evidence type="ECO:0000259" key="6">
    <source>
        <dbReference type="PROSITE" id="PS50924"/>
    </source>
</evidence>
<dbReference type="NCBIfam" id="TIGR00254">
    <property type="entry name" value="GGDEF"/>
    <property type="match status" value="1"/>
</dbReference>
<dbReference type="InterPro" id="IPR000700">
    <property type="entry name" value="PAS-assoc_C"/>
</dbReference>
<feature type="transmembrane region" description="Helical" evidence="1">
    <location>
        <begin position="48"/>
        <end position="68"/>
    </location>
</feature>
<dbReference type="PANTHER" id="PTHR44757">
    <property type="entry name" value="DIGUANYLATE CYCLASE DGCP"/>
    <property type="match status" value="1"/>
</dbReference>
<keyword evidence="8" id="KW-1185">Reference proteome</keyword>
<dbReference type="PROSITE" id="PS50883">
    <property type="entry name" value="EAL"/>
    <property type="match status" value="1"/>
</dbReference>
<feature type="domain" description="MHYT" evidence="6">
    <location>
        <begin position="12"/>
        <end position="213"/>
    </location>
</feature>
<dbReference type="SMART" id="SM00091">
    <property type="entry name" value="PAS"/>
    <property type="match status" value="2"/>
</dbReference>
<dbReference type="Pfam" id="PF00990">
    <property type="entry name" value="GGDEF"/>
    <property type="match status" value="1"/>
</dbReference>
<feature type="domain" description="GGDEF" evidence="5">
    <location>
        <begin position="550"/>
        <end position="682"/>
    </location>
</feature>
<reference evidence="7" key="1">
    <citation type="submission" date="2020-11" db="EMBL/GenBank/DDBJ databases">
        <title>Novosphingobium aureum sp. nov., a marine bacterium isolated from sediment of a salt flat.</title>
        <authorList>
            <person name="Yoo Y."/>
            <person name="Kim J.-J."/>
        </authorList>
    </citation>
    <scope>NUCLEOTIDE SEQUENCE</scope>
    <source>
        <strain evidence="7">YJ-S2-02</strain>
    </source>
</reference>
<dbReference type="PANTHER" id="PTHR44757:SF2">
    <property type="entry name" value="BIOFILM ARCHITECTURE MAINTENANCE PROTEIN MBAA"/>
    <property type="match status" value="1"/>
</dbReference>
<dbReference type="Gene3D" id="3.20.20.450">
    <property type="entry name" value="EAL domain"/>
    <property type="match status" value="1"/>
</dbReference>
<dbReference type="InterPro" id="IPR035965">
    <property type="entry name" value="PAS-like_dom_sf"/>
</dbReference>
<dbReference type="CDD" id="cd00130">
    <property type="entry name" value="PAS"/>
    <property type="match status" value="1"/>
</dbReference>
<dbReference type="InterPro" id="IPR000014">
    <property type="entry name" value="PAS"/>
</dbReference>
<dbReference type="EMBL" id="JADZGI010000002">
    <property type="protein sequence ID" value="MBH0114000.1"/>
    <property type="molecule type" value="Genomic_DNA"/>
</dbReference>
<dbReference type="GO" id="GO:0016020">
    <property type="term" value="C:membrane"/>
    <property type="evidence" value="ECO:0007669"/>
    <property type="project" value="UniProtKB-UniRule"/>
</dbReference>
<proteinExistence type="predicted"/>
<feature type="domain" description="EAL" evidence="4">
    <location>
        <begin position="691"/>
        <end position="941"/>
    </location>
</feature>
<dbReference type="SMART" id="SM00267">
    <property type="entry name" value="GGDEF"/>
    <property type="match status" value="1"/>
</dbReference>